<evidence type="ECO:0000313" key="6">
    <source>
        <dbReference type="Proteomes" id="UP000289856"/>
    </source>
</evidence>
<evidence type="ECO:0000256" key="3">
    <source>
        <dbReference type="ARBA" id="ARBA00022801"/>
    </source>
</evidence>
<sequence length="450" mass="49971">MVENENQVSSRLSQAIETLQRYCRQPGISAQGVGISETIDLIKEMVADAGGQVKVLDDLGGNPVIYAEFEPGPQGNPDKTLLFYNHYDVQPPEPLEEWIYPPFGAEIHDGKIFARGVSDNKADLIVRLQAISVLQQKGLPIRIKFLIEGEEEIGSPTLPRYLDKYATLFRADACVWEWAQKNAEEKLEMVAGAKGLCYLELTSETADIDIHSAYAPVTDNAAWRLVQALASLKSADHRILVEGFYDDVEKPSESLKDIARSYPYDTAAASSLYGMKTTSPVETEDARAALLFEPTMTICGIESGYTAAGVKTVIPRRAKAKLDCRLVPRQNPEDIARKIRLHLDAHGFADISVEMLSSSHPFRSDMDHPFLGVVKETAAAVYGEGKYALLPNYPGTGPMHLFAQYLGKDMPIVAIGTGWWDDRIHAPNESIRIRDFEEALQYMVRFIGEF</sequence>
<dbReference type="InterPro" id="IPR051458">
    <property type="entry name" value="Cyt/Met_Dipeptidase"/>
</dbReference>
<dbReference type="Pfam" id="PF07687">
    <property type="entry name" value="M20_dimer"/>
    <property type="match status" value="1"/>
</dbReference>
<organism evidence="5 6">
    <name type="scientific">Cohnella abietis</name>
    <dbReference type="NCBI Taxonomy" id="2507935"/>
    <lineage>
        <taxon>Bacteria</taxon>
        <taxon>Bacillati</taxon>
        <taxon>Bacillota</taxon>
        <taxon>Bacilli</taxon>
        <taxon>Bacillales</taxon>
        <taxon>Paenibacillaceae</taxon>
        <taxon>Cohnella</taxon>
    </lineage>
</organism>
<dbReference type="RefSeq" id="WP_130615092.1">
    <property type="nucleotide sequence ID" value="NZ_AP019400.1"/>
</dbReference>
<dbReference type="GO" id="GO:0046872">
    <property type="term" value="F:metal ion binding"/>
    <property type="evidence" value="ECO:0007669"/>
    <property type="project" value="UniProtKB-KW"/>
</dbReference>
<keyword evidence="2" id="KW-0479">Metal-binding</keyword>
<dbReference type="GO" id="GO:0005829">
    <property type="term" value="C:cytosol"/>
    <property type="evidence" value="ECO:0007669"/>
    <property type="project" value="TreeGrafter"/>
</dbReference>
<dbReference type="GO" id="GO:0006508">
    <property type="term" value="P:proteolysis"/>
    <property type="evidence" value="ECO:0007669"/>
    <property type="project" value="UniProtKB-KW"/>
</dbReference>
<dbReference type="PANTHER" id="PTHR43270">
    <property type="entry name" value="BETA-ALA-HIS DIPEPTIDASE"/>
    <property type="match status" value="1"/>
</dbReference>
<accession>A0A3T1DD66</accession>
<keyword evidence="6" id="KW-1185">Reference proteome</keyword>
<dbReference type="GO" id="GO:0008233">
    <property type="term" value="F:peptidase activity"/>
    <property type="evidence" value="ECO:0007669"/>
    <property type="project" value="UniProtKB-KW"/>
</dbReference>
<keyword evidence="3" id="KW-0378">Hydrolase</keyword>
<dbReference type="AlphaFoldDB" id="A0A3T1DD66"/>
<dbReference type="PANTHER" id="PTHR43270:SF8">
    <property type="entry name" value="DI- AND TRIPEPTIDASE DUG2-RELATED"/>
    <property type="match status" value="1"/>
</dbReference>
<dbReference type="NCBIfam" id="NF005034">
    <property type="entry name" value="PRK06446.1"/>
    <property type="match status" value="1"/>
</dbReference>
<feature type="domain" description="Peptidase M20 dimerisation" evidence="4">
    <location>
        <begin position="192"/>
        <end position="347"/>
    </location>
</feature>
<dbReference type="OrthoDB" id="9761532at2"/>
<protein>
    <submittedName>
        <fullName evidence="5">Acetylornithine deacetylase</fullName>
    </submittedName>
</protein>
<evidence type="ECO:0000256" key="2">
    <source>
        <dbReference type="ARBA" id="ARBA00022723"/>
    </source>
</evidence>
<keyword evidence="1" id="KW-0645">Protease</keyword>
<dbReference type="Proteomes" id="UP000289856">
    <property type="component" value="Chromosome"/>
</dbReference>
<dbReference type="SUPFAM" id="SSF53187">
    <property type="entry name" value="Zn-dependent exopeptidases"/>
    <property type="match status" value="1"/>
</dbReference>
<dbReference type="Gene3D" id="3.30.70.360">
    <property type="match status" value="1"/>
</dbReference>
<evidence type="ECO:0000256" key="1">
    <source>
        <dbReference type="ARBA" id="ARBA00022670"/>
    </source>
</evidence>
<reference evidence="5 6" key="1">
    <citation type="submission" date="2019-01" db="EMBL/GenBank/DDBJ databases">
        <title>Complete genome sequence of Cohnella hallensis HS21 isolated from Korean fir (Abies koreana) rhizospheric soil.</title>
        <authorList>
            <person name="Jiang L."/>
            <person name="Kang S.W."/>
            <person name="Kim S."/>
            <person name="Jung J."/>
            <person name="Kim C.Y."/>
            <person name="Kim D.H."/>
            <person name="Kim S.W."/>
            <person name="Lee J."/>
        </authorList>
    </citation>
    <scope>NUCLEOTIDE SEQUENCE [LARGE SCALE GENOMIC DNA]</scope>
    <source>
        <strain evidence="5 6">HS21</strain>
    </source>
</reference>
<dbReference type="InterPro" id="IPR002933">
    <property type="entry name" value="Peptidase_M20"/>
</dbReference>
<gene>
    <name evidence="5" type="ORF">KCTCHS21_53730</name>
</gene>
<dbReference type="InterPro" id="IPR011650">
    <property type="entry name" value="Peptidase_M20_dimer"/>
</dbReference>
<dbReference type="Pfam" id="PF01546">
    <property type="entry name" value="Peptidase_M20"/>
    <property type="match status" value="1"/>
</dbReference>
<dbReference type="EMBL" id="AP019400">
    <property type="protein sequence ID" value="BBI35974.1"/>
    <property type="molecule type" value="Genomic_DNA"/>
</dbReference>
<name>A0A3T1DD66_9BACL</name>
<dbReference type="KEGG" id="cohn:KCTCHS21_53730"/>
<proteinExistence type="predicted"/>
<dbReference type="Gene3D" id="3.40.630.10">
    <property type="entry name" value="Zn peptidases"/>
    <property type="match status" value="1"/>
</dbReference>
<evidence type="ECO:0000259" key="4">
    <source>
        <dbReference type="Pfam" id="PF07687"/>
    </source>
</evidence>
<evidence type="ECO:0000313" key="5">
    <source>
        <dbReference type="EMBL" id="BBI35974.1"/>
    </source>
</evidence>
<dbReference type="GO" id="GO:0009014">
    <property type="term" value="F:succinyl-diaminopimelate desuccinylase activity"/>
    <property type="evidence" value="ECO:0007669"/>
    <property type="project" value="TreeGrafter"/>
</dbReference>
<dbReference type="GO" id="GO:0009089">
    <property type="term" value="P:lysine biosynthetic process via diaminopimelate"/>
    <property type="evidence" value="ECO:0007669"/>
    <property type="project" value="TreeGrafter"/>
</dbReference>